<keyword evidence="4" id="KW-1185">Reference proteome</keyword>
<evidence type="ECO:0000313" key="4">
    <source>
        <dbReference type="Proteomes" id="UP000238937"/>
    </source>
</evidence>
<evidence type="ECO:0000256" key="1">
    <source>
        <dbReference type="SAM" id="Phobius"/>
    </source>
</evidence>
<dbReference type="OrthoDB" id="426582at2"/>
<accession>A0A2T1GHX5</accession>
<feature type="transmembrane region" description="Helical" evidence="1">
    <location>
        <begin position="39"/>
        <end position="62"/>
    </location>
</feature>
<proteinExistence type="predicted"/>
<dbReference type="PANTHER" id="PTHR36046:SF1">
    <property type="entry name" value="DUF6737 DOMAIN-CONTAINING PROTEIN"/>
    <property type="match status" value="1"/>
</dbReference>
<keyword evidence="1" id="KW-0812">Transmembrane</keyword>
<dbReference type="Proteomes" id="UP000238937">
    <property type="component" value="Unassembled WGS sequence"/>
</dbReference>
<feature type="transmembrane region" description="Helical" evidence="1">
    <location>
        <begin position="12"/>
        <end position="33"/>
    </location>
</feature>
<organism evidence="3 4">
    <name type="scientific">Chamaesiphon polymorphus CCALA 037</name>
    <dbReference type="NCBI Taxonomy" id="2107692"/>
    <lineage>
        <taxon>Bacteria</taxon>
        <taxon>Bacillati</taxon>
        <taxon>Cyanobacteriota</taxon>
        <taxon>Cyanophyceae</taxon>
        <taxon>Gomontiellales</taxon>
        <taxon>Chamaesiphonaceae</taxon>
        <taxon>Chamaesiphon</taxon>
    </lineage>
</organism>
<protein>
    <recommendedName>
        <fullName evidence="2">DUF6737 domain-containing protein</fullName>
    </recommendedName>
</protein>
<dbReference type="AlphaFoldDB" id="A0A2T1GHX5"/>
<comment type="caution">
    <text evidence="3">The sequence shown here is derived from an EMBL/GenBank/DDBJ whole genome shotgun (WGS) entry which is preliminary data.</text>
</comment>
<reference evidence="3 4" key="1">
    <citation type="submission" date="2018-03" db="EMBL/GenBank/DDBJ databases">
        <title>The ancient ancestry and fast evolution of plastids.</title>
        <authorList>
            <person name="Moore K.R."/>
            <person name="Magnabosco C."/>
            <person name="Momper L."/>
            <person name="Gold D.A."/>
            <person name="Bosak T."/>
            <person name="Fournier G.P."/>
        </authorList>
    </citation>
    <scope>NUCLEOTIDE SEQUENCE [LARGE SCALE GENOMIC DNA]</scope>
    <source>
        <strain evidence="3 4">CCALA 037</strain>
    </source>
</reference>
<feature type="domain" description="DUF6737" evidence="2">
    <location>
        <begin position="5"/>
        <end position="60"/>
    </location>
</feature>
<dbReference type="RefSeq" id="WP_106302968.1">
    <property type="nucleotide sequence ID" value="NZ_PVWO01000081.1"/>
</dbReference>
<keyword evidence="1" id="KW-1133">Transmembrane helix</keyword>
<dbReference type="Pfam" id="PF20522">
    <property type="entry name" value="DUF6737"/>
    <property type="match status" value="1"/>
</dbReference>
<name>A0A2T1GHX5_9CYAN</name>
<dbReference type="PANTHER" id="PTHR36046">
    <property type="entry name" value="PROTEIN, PUTATIVE-RELATED"/>
    <property type="match status" value="1"/>
</dbReference>
<dbReference type="InterPro" id="IPR046625">
    <property type="entry name" value="DUF6737"/>
</dbReference>
<gene>
    <name evidence="3" type="ORF">C7B77_08785</name>
</gene>
<sequence>MSKTNLWESKPWWCQPWTIILTGIIIIAGSWLVFHTLWLTVPVAVLIILWWTYFLIIVPRILATQDLDRS</sequence>
<evidence type="ECO:0000313" key="3">
    <source>
        <dbReference type="EMBL" id="PSB57318.1"/>
    </source>
</evidence>
<evidence type="ECO:0000259" key="2">
    <source>
        <dbReference type="Pfam" id="PF20522"/>
    </source>
</evidence>
<keyword evidence="1" id="KW-0472">Membrane</keyword>
<dbReference type="EMBL" id="PVWO01000081">
    <property type="protein sequence ID" value="PSB57318.1"/>
    <property type="molecule type" value="Genomic_DNA"/>
</dbReference>